<dbReference type="EMBL" id="SMMG02000004">
    <property type="protein sequence ID" value="KAA3477935.1"/>
    <property type="molecule type" value="Genomic_DNA"/>
</dbReference>
<keyword evidence="1 5" id="KW-0479">Metal-binding</keyword>
<keyword evidence="4 5" id="KW-0862">Zinc</keyword>
<dbReference type="Proteomes" id="UP000325315">
    <property type="component" value="Unassembled WGS sequence"/>
</dbReference>
<dbReference type="GO" id="GO:0031072">
    <property type="term" value="F:heat shock protein binding"/>
    <property type="evidence" value="ECO:0007669"/>
    <property type="project" value="InterPro"/>
</dbReference>
<keyword evidence="3 5" id="KW-0863">Zinc-finger</keyword>
<dbReference type="SUPFAM" id="SSF46565">
    <property type="entry name" value="Chaperone J-domain"/>
    <property type="match status" value="1"/>
</dbReference>
<dbReference type="PROSITE" id="PS51188">
    <property type="entry name" value="ZF_CR"/>
    <property type="match status" value="1"/>
</dbReference>
<keyword evidence="2" id="KW-0677">Repeat</keyword>
<evidence type="ECO:0000256" key="6">
    <source>
        <dbReference type="SAM" id="MobiDB-lite"/>
    </source>
</evidence>
<dbReference type="PROSITE" id="PS50076">
    <property type="entry name" value="DNAJ_2"/>
    <property type="match status" value="1"/>
</dbReference>
<dbReference type="InterPro" id="IPR008971">
    <property type="entry name" value="HSP40/DnaJ_pept-bd"/>
</dbReference>
<evidence type="ECO:0000313" key="10">
    <source>
        <dbReference type="Proteomes" id="UP000325315"/>
    </source>
</evidence>
<dbReference type="FunFam" id="1.10.287.110:FF:000037">
    <property type="entry name" value="Chaperone protein dnaJ A6 chloroplastic"/>
    <property type="match status" value="1"/>
</dbReference>
<protein>
    <submittedName>
        <fullName evidence="9">Chaperone protein DnaJ isoform X1</fullName>
    </submittedName>
</protein>
<dbReference type="PANTHER" id="PTHR43096:SF22">
    <property type="entry name" value="MOLECULAR CHAPERONE HSP40_DNAJ FAMILY PROTEIN"/>
    <property type="match status" value="1"/>
</dbReference>
<evidence type="ECO:0000256" key="2">
    <source>
        <dbReference type="ARBA" id="ARBA00022737"/>
    </source>
</evidence>
<dbReference type="GO" id="GO:0009535">
    <property type="term" value="C:chloroplast thylakoid membrane"/>
    <property type="evidence" value="ECO:0007669"/>
    <property type="project" value="TreeGrafter"/>
</dbReference>
<dbReference type="OrthoDB" id="10256793at2759"/>
<dbReference type="PROSITE" id="PS00636">
    <property type="entry name" value="DNAJ_1"/>
    <property type="match status" value="1"/>
</dbReference>
<dbReference type="SMART" id="SM00271">
    <property type="entry name" value="DnaJ"/>
    <property type="match status" value="1"/>
</dbReference>
<evidence type="ECO:0000256" key="1">
    <source>
        <dbReference type="ARBA" id="ARBA00022723"/>
    </source>
</evidence>
<dbReference type="InterPro" id="IPR036410">
    <property type="entry name" value="HSP_DnaJ_Cys-rich_dom_sf"/>
</dbReference>
<dbReference type="GO" id="GO:0008270">
    <property type="term" value="F:zinc ion binding"/>
    <property type="evidence" value="ECO:0007669"/>
    <property type="project" value="UniProtKB-KW"/>
</dbReference>
<dbReference type="InterPro" id="IPR036869">
    <property type="entry name" value="J_dom_sf"/>
</dbReference>
<dbReference type="GO" id="GO:0042026">
    <property type="term" value="P:protein refolding"/>
    <property type="evidence" value="ECO:0007669"/>
    <property type="project" value="TreeGrafter"/>
</dbReference>
<dbReference type="CDD" id="cd10719">
    <property type="entry name" value="DnaJ_zf"/>
    <property type="match status" value="1"/>
</dbReference>
<dbReference type="Pfam" id="PF01556">
    <property type="entry name" value="DnaJ_C"/>
    <property type="match status" value="2"/>
</dbReference>
<dbReference type="Gene3D" id="2.10.230.10">
    <property type="entry name" value="Heat shock protein DnaJ, cysteine-rich domain"/>
    <property type="match status" value="1"/>
</dbReference>
<evidence type="ECO:0000256" key="3">
    <source>
        <dbReference type="ARBA" id="ARBA00022771"/>
    </source>
</evidence>
<comment type="caution">
    <text evidence="9">The sequence shown here is derived from an EMBL/GenBank/DDBJ whole genome shotgun (WGS) entry which is preliminary data.</text>
</comment>
<gene>
    <name evidence="9" type="ORF">EPI10_011787</name>
</gene>
<evidence type="ECO:0000259" key="7">
    <source>
        <dbReference type="PROSITE" id="PS50076"/>
    </source>
</evidence>
<dbReference type="InterPro" id="IPR018253">
    <property type="entry name" value="DnaJ_domain_CS"/>
</dbReference>
<name>A0A5B6W9L2_9ROSI</name>
<feature type="region of interest" description="Disordered" evidence="6">
    <location>
        <begin position="482"/>
        <end position="565"/>
    </location>
</feature>
<evidence type="ECO:0000259" key="8">
    <source>
        <dbReference type="PROSITE" id="PS51188"/>
    </source>
</evidence>
<dbReference type="SUPFAM" id="SSF49493">
    <property type="entry name" value="HSP40/DnaJ peptide-binding domain"/>
    <property type="match status" value="2"/>
</dbReference>
<evidence type="ECO:0000313" key="9">
    <source>
        <dbReference type="EMBL" id="KAA3477935.1"/>
    </source>
</evidence>
<dbReference type="FunFam" id="2.60.260.20:FF:000025">
    <property type="entry name" value="Molecular chaperone Hsp40/DnaJ family protein"/>
    <property type="match status" value="1"/>
</dbReference>
<feature type="domain" description="CR-type" evidence="8">
    <location>
        <begin position="219"/>
        <end position="301"/>
    </location>
</feature>
<dbReference type="AlphaFoldDB" id="A0A5B6W9L2"/>
<dbReference type="PANTHER" id="PTHR43096">
    <property type="entry name" value="DNAJ HOMOLOG 1, MITOCHONDRIAL-RELATED"/>
    <property type="match status" value="1"/>
</dbReference>
<feature type="domain" description="J" evidence="7">
    <location>
        <begin position="85"/>
        <end position="149"/>
    </location>
</feature>
<dbReference type="InterPro" id="IPR012724">
    <property type="entry name" value="DnaJ"/>
</dbReference>
<dbReference type="Pfam" id="PF00226">
    <property type="entry name" value="DnaJ"/>
    <property type="match status" value="1"/>
</dbReference>
<accession>A0A5B6W9L2</accession>
<reference evidence="10" key="1">
    <citation type="journal article" date="2019" name="Plant Biotechnol. J.">
        <title>Genome sequencing of the Australian wild diploid species Gossypium australe highlights disease resistance and delayed gland morphogenesis.</title>
        <authorList>
            <person name="Cai Y."/>
            <person name="Cai X."/>
            <person name="Wang Q."/>
            <person name="Wang P."/>
            <person name="Zhang Y."/>
            <person name="Cai C."/>
            <person name="Xu Y."/>
            <person name="Wang K."/>
            <person name="Zhou Z."/>
            <person name="Wang C."/>
            <person name="Geng S."/>
            <person name="Li B."/>
            <person name="Dong Q."/>
            <person name="Hou Y."/>
            <person name="Wang H."/>
            <person name="Ai P."/>
            <person name="Liu Z."/>
            <person name="Yi F."/>
            <person name="Sun M."/>
            <person name="An G."/>
            <person name="Cheng J."/>
            <person name="Zhang Y."/>
            <person name="Shi Q."/>
            <person name="Xie Y."/>
            <person name="Shi X."/>
            <person name="Chang Y."/>
            <person name="Huang F."/>
            <person name="Chen Y."/>
            <person name="Hong S."/>
            <person name="Mi L."/>
            <person name="Sun Q."/>
            <person name="Zhang L."/>
            <person name="Zhou B."/>
            <person name="Peng R."/>
            <person name="Zhang X."/>
            <person name="Liu F."/>
        </authorList>
    </citation>
    <scope>NUCLEOTIDE SEQUENCE [LARGE SCALE GENOMIC DNA]</scope>
    <source>
        <strain evidence="10">cv. PA1801</strain>
    </source>
</reference>
<dbReference type="Gene3D" id="2.60.260.20">
    <property type="entry name" value="Urease metallochaperone UreE, N-terminal domain"/>
    <property type="match status" value="2"/>
</dbReference>
<dbReference type="Pfam" id="PF00684">
    <property type="entry name" value="DnaJ_CXXCXGXG"/>
    <property type="match status" value="1"/>
</dbReference>
<dbReference type="SUPFAM" id="SSF57938">
    <property type="entry name" value="DnaJ/Hsp40 cysteine-rich domain"/>
    <property type="match status" value="1"/>
</dbReference>
<feature type="zinc finger region" description="CR-type" evidence="5">
    <location>
        <begin position="219"/>
        <end position="301"/>
    </location>
</feature>
<organism evidence="9 10">
    <name type="scientific">Gossypium australe</name>
    <dbReference type="NCBI Taxonomy" id="47621"/>
    <lineage>
        <taxon>Eukaryota</taxon>
        <taxon>Viridiplantae</taxon>
        <taxon>Streptophyta</taxon>
        <taxon>Embryophyta</taxon>
        <taxon>Tracheophyta</taxon>
        <taxon>Spermatophyta</taxon>
        <taxon>Magnoliopsida</taxon>
        <taxon>eudicotyledons</taxon>
        <taxon>Gunneridae</taxon>
        <taxon>Pentapetalae</taxon>
        <taxon>rosids</taxon>
        <taxon>malvids</taxon>
        <taxon>Malvales</taxon>
        <taxon>Malvaceae</taxon>
        <taxon>Malvoideae</taxon>
        <taxon>Gossypium</taxon>
    </lineage>
</organism>
<evidence type="ECO:0000256" key="4">
    <source>
        <dbReference type="ARBA" id="ARBA00022833"/>
    </source>
</evidence>
<sequence length="565" mass="60735">MAATTSLSLLPSSLGFPNERPSSTSQSSSYSCSCSVFFNAGTRLRSHDSFACVTFPSSSSTCSWRFNNRAGTHRFGTTVVAASGDYYATLGVPKSASGKEIKAAYRRLARQYHPDVNKEPGATEKFKEISAAYEVLSDDKKRALYDQYGEAGVKSAVGGQSSAYTTNPFDLFETFFGPSMGGFPGMDQTGFGTSRRSTVSKGDDIRYDITLEFSEAIFGAEKEFELSHLETCEVCLGTGAKVGSKMRICSTCGGRGQVMRTEQTPFGLFSQVSVCPNCGGDGEVISENCRKCSGKGRIRVKKNIKVKVPPGVSAGSILRVAGEGDAGPKGYVDGLFIVYLILMRYSGYNISLLANCKIREVVVTFRKKCSGFNRGPPGDLYAYLDVQEVPGIQRDGINLLSTISISYLDAILGSVVKVKTVEGVTDLQIPPGTQPGDVLVLARKGAPKLNKPSIRGDHLFTIKVNIPNRISAKERELLEELSSLSNTNGSRSRTRPRTQPATATKTSGSKVSTDGEKTEEAAADENDPWTKLKKFAGLAKMGAPPVSTRHDADKSTEYGLNLSDS</sequence>
<dbReference type="CDD" id="cd10747">
    <property type="entry name" value="DnaJ_C"/>
    <property type="match status" value="1"/>
</dbReference>
<dbReference type="GO" id="GO:0009408">
    <property type="term" value="P:response to heat"/>
    <property type="evidence" value="ECO:0007669"/>
    <property type="project" value="InterPro"/>
</dbReference>
<dbReference type="Gene3D" id="1.10.287.110">
    <property type="entry name" value="DnaJ domain"/>
    <property type="match status" value="1"/>
</dbReference>
<dbReference type="GO" id="GO:0051082">
    <property type="term" value="F:unfolded protein binding"/>
    <property type="evidence" value="ECO:0007669"/>
    <property type="project" value="InterPro"/>
</dbReference>
<dbReference type="GO" id="GO:0005524">
    <property type="term" value="F:ATP binding"/>
    <property type="evidence" value="ECO:0007669"/>
    <property type="project" value="InterPro"/>
</dbReference>
<dbReference type="PRINTS" id="PR00625">
    <property type="entry name" value="JDOMAIN"/>
</dbReference>
<dbReference type="InterPro" id="IPR002939">
    <property type="entry name" value="DnaJ_C"/>
</dbReference>
<dbReference type="InterPro" id="IPR001623">
    <property type="entry name" value="DnaJ_domain"/>
</dbReference>
<dbReference type="HAMAP" id="MF_01152">
    <property type="entry name" value="DnaJ"/>
    <property type="match status" value="1"/>
</dbReference>
<dbReference type="CDD" id="cd06257">
    <property type="entry name" value="DnaJ"/>
    <property type="match status" value="1"/>
</dbReference>
<dbReference type="FunFam" id="2.10.230.10:FF:000006">
    <property type="entry name" value="Chaperone protein dnaJ A6 chloroplastic"/>
    <property type="match status" value="1"/>
</dbReference>
<keyword evidence="10" id="KW-1185">Reference proteome</keyword>
<evidence type="ECO:0000256" key="5">
    <source>
        <dbReference type="PROSITE-ProRule" id="PRU00546"/>
    </source>
</evidence>
<dbReference type="InterPro" id="IPR001305">
    <property type="entry name" value="HSP_DnaJ_Cys-rich_dom"/>
</dbReference>
<proteinExistence type="inferred from homology"/>